<feature type="domain" description="HTH luxR-type" evidence="2">
    <location>
        <begin position="129"/>
        <end position="194"/>
    </location>
</feature>
<evidence type="ECO:0000313" key="4">
    <source>
        <dbReference type="Proteomes" id="UP001054820"/>
    </source>
</evidence>
<evidence type="ECO:0000259" key="2">
    <source>
        <dbReference type="PROSITE" id="PS50043"/>
    </source>
</evidence>
<dbReference type="PRINTS" id="PR00038">
    <property type="entry name" value="HTHLUXR"/>
</dbReference>
<dbReference type="InterPro" id="IPR000792">
    <property type="entry name" value="Tscrpt_reg_LuxR_C"/>
</dbReference>
<dbReference type="PANTHER" id="PTHR43214:SF38">
    <property type="entry name" value="NITRATE_NITRITE RESPONSE REGULATOR PROTEIN NARL"/>
    <property type="match status" value="1"/>
</dbReference>
<organism evidence="3 4">
    <name type="scientific">Thiomicrorhabdus immobilis</name>
    <dbReference type="NCBI Taxonomy" id="2791037"/>
    <lineage>
        <taxon>Bacteria</taxon>
        <taxon>Pseudomonadati</taxon>
        <taxon>Pseudomonadota</taxon>
        <taxon>Gammaproteobacteria</taxon>
        <taxon>Thiotrichales</taxon>
        <taxon>Piscirickettsiaceae</taxon>
        <taxon>Thiomicrorhabdus</taxon>
    </lineage>
</organism>
<name>A0ABM7ME54_9GAMM</name>
<protein>
    <recommendedName>
        <fullName evidence="2">HTH luxR-type domain-containing protein</fullName>
    </recommendedName>
</protein>
<sequence>MLLITQTGFKSTTWKTAFPDIELHTDDGIPGNLQQHQTIWIVSQISNWQDRVTQLSNSGKSVIVLTRKPSTEEFKLAFQSGAKGYVDALANPQILQTVYKSVKAGGLWIPENLINQMINLIATKIEHKNIPDLHQLTAAEKLVAEKISLGESNKEVAEELKVCERTIKSHLTSIYQKLNLRDRMHLMLYMQGKIT</sequence>
<keyword evidence="1" id="KW-0238">DNA-binding</keyword>
<keyword evidence="4" id="KW-1185">Reference proteome</keyword>
<accession>A0ABM7ME54</accession>
<dbReference type="InterPro" id="IPR039420">
    <property type="entry name" value="WalR-like"/>
</dbReference>
<dbReference type="Proteomes" id="UP001054820">
    <property type="component" value="Chromosome"/>
</dbReference>
<dbReference type="Pfam" id="PF00196">
    <property type="entry name" value="GerE"/>
    <property type="match status" value="1"/>
</dbReference>
<dbReference type="Gene3D" id="3.40.50.2300">
    <property type="match status" value="1"/>
</dbReference>
<dbReference type="CDD" id="cd06170">
    <property type="entry name" value="LuxR_C_like"/>
    <property type="match status" value="1"/>
</dbReference>
<dbReference type="SUPFAM" id="SSF46894">
    <property type="entry name" value="C-terminal effector domain of the bipartite response regulators"/>
    <property type="match status" value="1"/>
</dbReference>
<reference evidence="3" key="1">
    <citation type="journal article" date="2022" name="Arch. Microbiol.">
        <title>Thiomicrorhabdus immobilis sp. nov., a mesophilic sulfur-oxidizing bacterium isolated from sediment of a brackish lake in northern Japan.</title>
        <authorList>
            <person name="Kojima H."/>
            <person name="Mochizuki J."/>
            <person name="Kanda M."/>
            <person name="Watanabe T."/>
            <person name="Fukui M."/>
        </authorList>
    </citation>
    <scope>NUCLEOTIDE SEQUENCE</scope>
    <source>
        <strain evidence="3">Am19</strain>
    </source>
</reference>
<dbReference type="PROSITE" id="PS50043">
    <property type="entry name" value="HTH_LUXR_2"/>
    <property type="match status" value="1"/>
</dbReference>
<dbReference type="InterPro" id="IPR016032">
    <property type="entry name" value="Sig_transdc_resp-reg_C-effctor"/>
</dbReference>
<gene>
    <name evidence="3" type="ORF">THMIRHAM_14850</name>
</gene>
<dbReference type="SMART" id="SM00421">
    <property type="entry name" value="HTH_LUXR"/>
    <property type="match status" value="1"/>
</dbReference>
<dbReference type="PROSITE" id="PS00622">
    <property type="entry name" value="HTH_LUXR_1"/>
    <property type="match status" value="1"/>
</dbReference>
<evidence type="ECO:0000313" key="3">
    <source>
        <dbReference type="EMBL" id="BCN93700.1"/>
    </source>
</evidence>
<dbReference type="RefSeq" id="WP_237261016.1">
    <property type="nucleotide sequence ID" value="NZ_AP024202.1"/>
</dbReference>
<dbReference type="PANTHER" id="PTHR43214">
    <property type="entry name" value="TWO-COMPONENT RESPONSE REGULATOR"/>
    <property type="match status" value="1"/>
</dbReference>
<dbReference type="EMBL" id="AP024202">
    <property type="protein sequence ID" value="BCN93700.1"/>
    <property type="molecule type" value="Genomic_DNA"/>
</dbReference>
<proteinExistence type="predicted"/>
<evidence type="ECO:0000256" key="1">
    <source>
        <dbReference type="ARBA" id="ARBA00023125"/>
    </source>
</evidence>